<dbReference type="EMBL" id="BAAAMR010000118">
    <property type="protein sequence ID" value="GAA2164347.1"/>
    <property type="molecule type" value="Genomic_DNA"/>
</dbReference>
<sequence length="224" mass="25092">MTLAPESTGASKATAAPGVVEITSPEELRELLGAPMRRAIDKERVTLHAWDREWLARSPFCLIATSDAEGACDVSPKGDPPGFAHVLDDTTIAIPDRPGNRRADGFMNVLSNPHVGLIFFVPRRAETLRINGRARLVREAPFFDDMVVKGHRPSLALVVDIEQIFFHCAKALMRSKLWKPEEWAEDTLPSQARIVKAVQYTEESLEELERHYDGAVYEKKLYRG</sequence>
<organism evidence="2 3">
    <name type="scientific">Actinomadura napierensis</name>
    <dbReference type="NCBI Taxonomy" id="267854"/>
    <lineage>
        <taxon>Bacteria</taxon>
        <taxon>Bacillati</taxon>
        <taxon>Actinomycetota</taxon>
        <taxon>Actinomycetes</taxon>
        <taxon>Streptosporangiales</taxon>
        <taxon>Thermomonosporaceae</taxon>
        <taxon>Actinomadura</taxon>
    </lineage>
</organism>
<protein>
    <submittedName>
        <fullName evidence="2">Pyridoxamine 5'-phosphate oxidase family protein</fullName>
    </submittedName>
</protein>
<dbReference type="InterPro" id="IPR012349">
    <property type="entry name" value="Split_barrel_FMN-bd"/>
</dbReference>
<evidence type="ECO:0000313" key="3">
    <source>
        <dbReference type="Proteomes" id="UP001501020"/>
    </source>
</evidence>
<dbReference type="InterPro" id="IPR011576">
    <property type="entry name" value="Pyridox_Oxase_N"/>
</dbReference>
<reference evidence="2 3" key="1">
    <citation type="journal article" date="2019" name="Int. J. Syst. Evol. Microbiol.">
        <title>The Global Catalogue of Microorganisms (GCM) 10K type strain sequencing project: providing services to taxonomists for standard genome sequencing and annotation.</title>
        <authorList>
            <consortium name="The Broad Institute Genomics Platform"/>
            <consortium name="The Broad Institute Genome Sequencing Center for Infectious Disease"/>
            <person name="Wu L."/>
            <person name="Ma J."/>
        </authorList>
    </citation>
    <scope>NUCLEOTIDE SEQUENCE [LARGE SCALE GENOMIC DNA]</scope>
    <source>
        <strain evidence="2 3">JCM 13850</strain>
    </source>
</reference>
<dbReference type="Proteomes" id="UP001501020">
    <property type="component" value="Unassembled WGS sequence"/>
</dbReference>
<accession>A0ABN3AF88</accession>
<gene>
    <name evidence="2" type="ORF">GCM10009727_81780</name>
</gene>
<proteinExistence type="predicted"/>
<dbReference type="PANTHER" id="PTHR42815:SF2">
    <property type="entry name" value="FAD-BINDING, PUTATIVE (AFU_ORTHOLOGUE AFUA_6G07600)-RELATED"/>
    <property type="match status" value="1"/>
</dbReference>
<dbReference type="PANTHER" id="PTHR42815">
    <property type="entry name" value="FAD-BINDING, PUTATIVE (AFU_ORTHOLOGUE AFUA_6G07600)-RELATED"/>
    <property type="match status" value="1"/>
</dbReference>
<dbReference type="SUPFAM" id="SSF50475">
    <property type="entry name" value="FMN-binding split barrel"/>
    <property type="match status" value="1"/>
</dbReference>
<dbReference type="Pfam" id="PF01243">
    <property type="entry name" value="PNPOx_N"/>
    <property type="match status" value="1"/>
</dbReference>
<comment type="caution">
    <text evidence="2">The sequence shown here is derived from an EMBL/GenBank/DDBJ whole genome shotgun (WGS) entry which is preliminary data.</text>
</comment>
<keyword evidence="3" id="KW-1185">Reference proteome</keyword>
<dbReference type="Gene3D" id="2.30.110.10">
    <property type="entry name" value="Electron Transport, Fmn-binding Protein, Chain A"/>
    <property type="match status" value="1"/>
</dbReference>
<evidence type="ECO:0000313" key="2">
    <source>
        <dbReference type="EMBL" id="GAA2164347.1"/>
    </source>
</evidence>
<dbReference type="InterPro" id="IPR024029">
    <property type="entry name" value="Pyridox_Oxase_FMN-dep"/>
</dbReference>
<name>A0ABN3AF88_9ACTN</name>
<dbReference type="RefSeq" id="WP_344280863.1">
    <property type="nucleotide sequence ID" value="NZ_BAAAMR010000118.1"/>
</dbReference>
<feature type="domain" description="Pyridoxamine 5'-phosphate oxidase N-terminal" evidence="1">
    <location>
        <begin position="52"/>
        <end position="168"/>
    </location>
</feature>
<dbReference type="NCBIfam" id="TIGR04025">
    <property type="entry name" value="PPOX_FMN_DR2398"/>
    <property type="match status" value="1"/>
</dbReference>
<evidence type="ECO:0000259" key="1">
    <source>
        <dbReference type="Pfam" id="PF01243"/>
    </source>
</evidence>